<feature type="domain" description="Metallo-beta-lactamase" evidence="1">
    <location>
        <begin position="29"/>
        <end position="217"/>
    </location>
</feature>
<gene>
    <name evidence="2" type="ORF">MAGMO_0423</name>
</gene>
<evidence type="ECO:0000313" key="2">
    <source>
        <dbReference type="EMBL" id="CRH04635.1"/>
    </source>
</evidence>
<dbReference type="PANTHER" id="PTHR43041:SF1">
    <property type="entry name" value="METALLO-BETA-LACTAMASE DOMAIN-CONTAINING PROTEIN"/>
    <property type="match status" value="1"/>
</dbReference>
<accession>A0A1S7LCM9</accession>
<dbReference type="InterPro" id="IPR045761">
    <property type="entry name" value="ODP_dom"/>
</dbReference>
<evidence type="ECO:0000259" key="1">
    <source>
        <dbReference type="SMART" id="SM00849"/>
    </source>
</evidence>
<dbReference type="InterPro" id="IPR036866">
    <property type="entry name" value="RibonucZ/Hydroxyglut_hydro"/>
</dbReference>
<reference evidence="2" key="1">
    <citation type="submission" date="2015-04" db="EMBL/GenBank/DDBJ databases">
        <authorList>
            <person name="Syromyatnikov M.Y."/>
            <person name="Popov V.N."/>
        </authorList>
    </citation>
    <scope>NUCLEOTIDE SEQUENCE</scope>
    <source>
        <strain evidence="2">MO-1</strain>
    </source>
</reference>
<dbReference type="InterPro" id="IPR001279">
    <property type="entry name" value="Metallo-B-lactamas"/>
</dbReference>
<name>A0A1S7LCM9_MAGMO</name>
<dbReference type="EMBL" id="LO017727">
    <property type="protein sequence ID" value="CRH04635.1"/>
    <property type="molecule type" value="Genomic_DNA"/>
</dbReference>
<dbReference type="AlphaFoldDB" id="A0A1S7LCM9"/>
<dbReference type="Pfam" id="PF19583">
    <property type="entry name" value="ODP"/>
    <property type="match status" value="1"/>
</dbReference>
<organism evidence="2">
    <name type="scientific">Magnetococcus massalia (strain MO-1)</name>
    <dbReference type="NCBI Taxonomy" id="451514"/>
    <lineage>
        <taxon>Bacteria</taxon>
        <taxon>Pseudomonadati</taxon>
        <taxon>Pseudomonadota</taxon>
        <taxon>Magnetococcia</taxon>
        <taxon>Magnetococcales</taxon>
        <taxon>Magnetococcaceae</taxon>
        <taxon>Magnetococcus</taxon>
    </lineage>
</organism>
<dbReference type="SMART" id="SM00849">
    <property type="entry name" value="Lactamase_B"/>
    <property type="match status" value="1"/>
</dbReference>
<sequence>MPQLNYNRPIAITRDIHWVGFHDREANLHCNPYLLIDHDDVIIFDPGSIPHFPIVTRKIIDLVKPQDISIIVAHHQDPDVCGNLPVIEDVISREDLRVVAHPNTIRLIRHYGVKSTFHSAMDNEGELTLASGRKLQFIATPYLHSPGAMVTYDPQTRSLFTSDLFGAIDTDWQLYAAEGFPQNMVSWHQLYMPSNAILRETLEELAQLKIDRILPQHGSIIEGDQVEEAFELLMELPCGRDLKRS</sequence>
<dbReference type="SUPFAM" id="SSF56281">
    <property type="entry name" value="Metallo-hydrolase/oxidoreductase"/>
    <property type="match status" value="1"/>
</dbReference>
<dbReference type="CDD" id="cd07709">
    <property type="entry name" value="flavodiiron_proteins_MBL-fold"/>
    <property type="match status" value="1"/>
</dbReference>
<dbReference type="Gene3D" id="3.60.15.10">
    <property type="entry name" value="Ribonuclease Z/Hydroxyacylglutathione hydrolase-like"/>
    <property type="match status" value="1"/>
</dbReference>
<protein>
    <recommendedName>
        <fullName evidence="1">Metallo-beta-lactamase domain-containing protein</fullName>
    </recommendedName>
</protein>
<proteinExistence type="predicted"/>
<dbReference type="PANTHER" id="PTHR43041">
    <property type="entry name" value="HYDROLASE, METALLO-BETA-LACTAMASE SUPERFAMILY"/>
    <property type="match status" value="1"/>
</dbReference>